<keyword evidence="2" id="KW-0472">Membrane</keyword>
<organism evidence="4 5">
    <name type="scientific">Aeromicrobium piscarium</name>
    <dbReference type="NCBI Taxonomy" id="2590901"/>
    <lineage>
        <taxon>Bacteria</taxon>
        <taxon>Bacillati</taxon>
        <taxon>Actinomycetota</taxon>
        <taxon>Actinomycetes</taxon>
        <taxon>Propionibacteriales</taxon>
        <taxon>Nocardioidaceae</taxon>
        <taxon>Aeromicrobium</taxon>
    </lineage>
</organism>
<evidence type="ECO:0000313" key="5">
    <source>
        <dbReference type="Proteomes" id="UP000316988"/>
    </source>
</evidence>
<protein>
    <submittedName>
        <fullName evidence="4">Alpha/beta hydrolase</fullName>
    </submittedName>
</protein>
<gene>
    <name evidence="4" type="ORF">FNM00_05595</name>
</gene>
<dbReference type="OrthoDB" id="9803828at2"/>
<evidence type="ECO:0000259" key="3">
    <source>
        <dbReference type="Pfam" id="PF20434"/>
    </source>
</evidence>
<evidence type="ECO:0000256" key="1">
    <source>
        <dbReference type="ARBA" id="ARBA00022801"/>
    </source>
</evidence>
<feature type="domain" description="BD-FAE-like" evidence="3">
    <location>
        <begin position="143"/>
        <end position="251"/>
    </location>
</feature>
<dbReference type="InterPro" id="IPR049492">
    <property type="entry name" value="BD-FAE-like_dom"/>
</dbReference>
<dbReference type="InterPro" id="IPR029058">
    <property type="entry name" value="AB_hydrolase_fold"/>
</dbReference>
<dbReference type="RefSeq" id="WP_143912276.1">
    <property type="nucleotide sequence ID" value="NZ_VLNT01000003.1"/>
</dbReference>
<accession>A0A554SFQ2</accession>
<dbReference type="PANTHER" id="PTHR48081">
    <property type="entry name" value="AB HYDROLASE SUPERFAMILY PROTEIN C4A8.06C"/>
    <property type="match status" value="1"/>
</dbReference>
<dbReference type="AlphaFoldDB" id="A0A554SFQ2"/>
<keyword evidence="1 4" id="KW-0378">Hydrolase</keyword>
<reference evidence="4 5" key="1">
    <citation type="submission" date="2019-07" db="EMBL/GenBank/DDBJ databases">
        <authorList>
            <person name="Zhao L.H."/>
        </authorList>
    </citation>
    <scope>NUCLEOTIDE SEQUENCE [LARGE SCALE GENOMIC DNA]</scope>
    <source>
        <strain evidence="4 5">Co35</strain>
    </source>
</reference>
<proteinExistence type="predicted"/>
<dbReference type="EMBL" id="VLNT01000003">
    <property type="protein sequence ID" value="TSD65179.1"/>
    <property type="molecule type" value="Genomic_DNA"/>
</dbReference>
<name>A0A554SFQ2_9ACTN</name>
<evidence type="ECO:0000313" key="4">
    <source>
        <dbReference type="EMBL" id="TSD65179.1"/>
    </source>
</evidence>
<feature type="transmembrane region" description="Helical" evidence="2">
    <location>
        <begin position="49"/>
        <end position="82"/>
    </location>
</feature>
<dbReference type="GO" id="GO:0016787">
    <property type="term" value="F:hydrolase activity"/>
    <property type="evidence" value="ECO:0007669"/>
    <property type="project" value="UniProtKB-KW"/>
</dbReference>
<dbReference type="Gene3D" id="3.40.50.1820">
    <property type="entry name" value="alpha/beta hydrolase"/>
    <property type="match status" value="1"/>
</dbReference>
<sequence>MTTLVMALSALLAFSVALALWPARANPLVATISFYAGVATSELPLQVLALTVFLLASTVTLGEISVVAVILLGCSLLGGVALLGRALAARNVLESAVRAVGGTPARRPRPWASLAFRPWPRLPRGVERHGAISYGPYGKANRLDLYRRRRRPPGPAPVLVHVHGGSFRRGRRSQDARMLLYRLARRGWVTVSPDYRLLPAGEFPANADDIVEVVTWLRMHAEELDIDPERIVLVGSSAGAHLAVLSTLRGAQVRALVGLYGYYGAQRTRSDVPSDPTRYPADQAPLTLLVHGDADSFVDISGARRYAGHRRMLSGDTVALAELPGAQHGFDRFASLRFSAVCDAIEDFAHAAFSR</sequence>
<dbReference type="Pfam" id="PF20434">
    <property type="entry name" value="BD-FAE"/>
    <property type="match status" value="1"/>
</dbReference>
<dbReference type="Proteomes" id="UP000316988">
    <property type="component" value="Unassembled WGS sequence"/>
</dbReference>
<evidence type="ECO:0000256" key="2">
    <source>
        <dbReference type="SAM" id="Phobius"/>
    </source>
</evidence>
<keyword evidence="2" id="KW-1133">Transmembrane helix</keyword>
<dbReference type="SUPFAM" id="SSF53474">
    <property type="entry name" value="alpha/beta-Hydrolases"/>
    <property type="match status" value="1"/>
</dbReference>
<keyword evidence="5" id="KW-1185">Reference proteome</keyword>
<comment type="caution">
    <text evidence="4">The sequence shown here is derived from an EMBL/GenBank/DDBJ whole genome shotgun (WGS) entry which is preliminary data.</text>
</comment>
<dbReference type="InterPro" id="IPR050300">
    <property type="entry name" value="GDXG_lipolytic_enzyme"/>
</dbReference>
<keyword evidence="2" id="KW-0812">Transmembrane</keyword>